<dbReference type="EMBL" id="OZ037945">
    <property type="protein sequence ID" value="CAL1699982.1"/>
    <property type="molecule type" value="Genomic_DNA"/>
</dbReference>
<evidence type="ECO:0000313" key="2">
    <source>
        <dbReference type="Proteomes" id="UP001497453"/>
    </source>
</evidence>
<organism evidence="1 2">
    <name type="scientific">Somion occarium</name>
    <dbReference type="NCBI Taxonomy" id="3059160"/>
    <lineage>
        <taxon>Eukaryota</taxon>
        <taxon>Fungi</taxon>
        <taxon>Dikarya</taxon>
        <taxon>Basidiomycota</taxon>
        <taxon>Agaricomycotina</taxon>
        <taxon>Agaricomycetes</taxon>
        <taxon>Polyporales</taxon>
        <taxon>Cerrenaceae</taxon>
        <taxon>Somion</taxon>
    </lineage>
</organism>
<sequence length="172" mass="19516">MSGPYVLLQFGADFYNVRFEDLEGRLAFTVKMVDESPNLILKLTREAPWAQQHPDIMGPSSSFFYFGPSRTPGYIVYGNSPTQPMTHSRRQKKEGSTSRYFTARSGAEYKWRITPTKLECVDNKGAVQAIWEASQLEDEFHAKLTIKHSGLAIVTEILTTLALNRMAHAFYT</sequence>
<evidence type="ECO:0000313" key="1">
    <source>
        <dbReference type="EMBL" id="CAL1699982.1"/>
    </source>
</evidence>
<accession>A0ABP1CYX2</accession>
<name>A0ABP1CYX2_9APHY</name>
<reference evidence="2" key="1">
    <citation type="submission" date="2024-04" db="EMBL/GenBank/DDBJ databases">
        <authorList>
            <person name="Shaw F."/>
            <person name="Minotto A."/>
        </authorList>
    </citation>
    <scope>NUCLEOTIDE SEQUENCE [LARGE SCALE GENOMIC DNA]</scope>
</reference>
<gene>
    <name evidence="1" type="ORF">GFSPODELE1_LOCUS2942</name>
</gene>
<protein>
    <submittedName>
        <fullName evidence="1">Uncharacterized protein</fullName>
    </submittedName>
</protein>
<dbReference type="Proteomes" id="UP001497453">
    <property type="component" value="Chromosome 2"/>
</dbReference>
<proteinExistence type="predicted"/>
<keyword evidence="2" id="KW-1185">Reference proteome</keyword>